<proteinExistence type="predicted"/>
<feature type="region of interest" description="Disordered" evidence="1">
    <location>
        <begin position="119"/>
        <end position="175"/>
    </location>
</feature>
<name>A0ABU6WAH6_9FABA</name>
<keyword evidence="3" id="KW-1185">Reference proteome</keyword>
<protein>
    <submittedName>
        <fullName evidence="2">Uncharacterized protein</fullName>
    </submittedName>
</protein>
<evidence type="ECO:0000313" key="2">
    <source>
        <dbReference type="EMBL" id="MED6182289.1"/>
    </source>
</evidence>
<evidence type="ECO:0000256" key="1">
    <source>
        <dbReference type="SAM" id="MobiDB-lite"/>
    </source>
</evidence>
<reference evidence="2 3" key="1">
    <citation type="journal article" date="2023" name="Plants (Basel)">
        <title>Bridging the Gap: Combining Genomics and Transcriptomics Approaches to Understand Stylosanthes scabra, an Orphan Legume from the Brazilian Caatinga.</title>
        <authorList>
            <person name="Ferreira-Neto J.R.C."/>
            <person name="da Silva M.D."/>
            <person name="Binneck E."/>
            <person name="de Melo N.F."/>
            <person name="da Silva R.H."/>
            <person name="de Melo A.L.T.M."/>
            <person name="Pandolfi V."/>
            <person name="Bustamante F.O."/>
            <person name="Brasileiro-Vidal A.C."/>
            <person name="Benko-Iseppon A.M."/>
        </authorList>
    </citation>
    <scope>NUCLEOTIDE SEQUENCE [LARGE SCALE GENOMIC DNA]</scope>
    <source>
        <tissue evidence="2">Leaves</tissue>
    </source>
</reference>
<sequence length="288" mass="31362">MHKGETRVCWSSDFYSLGFQSFARWFYNQSFVYLTANPVTAKSRCKAGILLDVYSNPQIPKSSLGDCESRSHAVAIAPASRLQCLSIVGSSTSAAAAKASHSGRLQPKRHRRTNMEKYGLGIEKNDTKKHHPFSTSARSSFSPHPPSSSFPGFPQRSNLPASSSHPSVVDDNNAFNDRGFEGDGVELSVEIYSRDPIFLSKKLHDSKAILLKEFLSLSVHVNMKKKISNEVGSYELKMKKLNSPRGAPITSGSICFGAFSEANASRNRASKSALQKERSAAIVANGGS</sequence>
<comment type="caution">
    <text evidence="2">The sequence shown here is derived from an EMBL/GenBank/DDBJ whole genome shotgun (WGS) entry which is preliminary data.</text>
</comment>
<organism evidence="2 3">
    <name type="scientific">Stylosanthes scabra</name>
    <dbReference type="NCBI Taxonomy" id="79078"/>
    <lineage>
        <taxon>Eukaryota</taxon>
        <taxon>Viridiplantae</taxon>
        <taxon>Streptophyta</taxon>
        <taxon>Embryophyta</taxon>
        <taxon>Tracheophyta</taxon>
        <taxon>Spermatophyta</taxon>
        <taxon>Magnoliopsida</taxon>
        <taxon>eudicotyledons</taxon>
        <taxon>Gunneridae</taxon>
        <taxon>Pentapetalae</taxon>
        <taxon>rosids</taxon>
        <taxon>fabids</taxon>
        <taxon>Fabales</taxon>
        <taxon>Fabaceae</taxon>
        <taxon>Papilionoideae</taxon>
        <taxon>50 kb inversion clade</taxon>
        <taxon>dalbergioids sensu lato</taxon>
        <taxon>Dalbergieae</taxon>
        <taxon>Pterocarpus clade</taxon>
        <taxon>Stylosanthes</taxon>
    </lineage>
</organism>
<dbReference type="Proteomes" id="UP001341840">
    <property type="component" value="Unassembled WGS sequence"/>
</dbReference>
<evidence type="ECO:0000313" key="3">
    <source>
        <dbReference type="Proteomes" id="UP001341840"/>
    </source>
</evidence>
<accession>A0ABU6WAH6</accession>
<gene>
    <name evidence="2" type="ORF">PIB30_027259</name>
</gene>
<dbReference type="EMBL" id="JASCZI010181347">
    <property type="protein sequence ID" value="MED6182289.1"/>
    <property type="molecule type" value="Genomic_DNA"/>
</dbReference>
<feature type="compositionally biased region" description="Polar residues" evidence="1">
    <location>
        <begin position="155"/>
        <end position="166"/>
    </location>
</feature>